<evidence type="ECO:0008006" key="5">
    <source>
        <dbReference type="Google" id="ProtNLM"/>
    </source>
</evidence>
<feature type="compositionally biased region" description="Low complexity" evidence="1">
    <location>
        <begin position="96"/>
        <end position="130"/>
    </location>
</feature>
<dbReference type="AlphaFoldDB" id="A0A0K1PRR6"/>
<dbReference type="OrthoDB" id="5526768at2"/>
<feature type="compositionally biased region" description="Polar residues" evidence="1">
    <location>
        <begin position="142"/>
        <end position="153"/>
    </location>
</feature>
<reference evidence="3 4" key="1">
    <citation type="submission" date="2015-08" db="EMBL/GenBank/DDBJ databases">
        <authorList>
            <person name="Babu N.S."/>
            <person name="Beckwith C.J."/>
            <person name="Beseler K.G."/>
            <person name="Brison A."/>
            <person name="Carone J.V."/>
            <person name="Caskin T.P."/>
            <person name="Diamond M."/>
            <person name="Durham M.E."/>
            <person name="Foxe J.M."/>
            <person name="Go M."/>
            <person name="Henderson B.A."/>
            <person name="Jones I.B."/>
            <person name="McGettigan J.A."/>
            <person name="Micheletti S.J."/>
            <person name="Nasrallah M.E."/>
            <person name="Ortiz D."/>
            <person name="Piller C.R."/>
            <person name="Privatt S.R."/>
            <person name="Schneider S.L."/>
            <person name="Sharp S."/>
            <person name="Smith T.C."/>
            <person name="Stanton J.D."/>
            <person name="Ullery H.E."/>
            <person name="Wilson R.J."/>
            <person name="Serrano M.G."/>
            <person name="Buck G."/>
            <person name="Lee V."/>
            <person name="Wang Y."/>
            <person name="Carvalho R."/>
            <person name="Voegtly L."/>
            <person name="Shi R."/>
            <person name="Duckworth R."/>
            <person name="Johnson A."/>
            <person name="Loviza R."/>
            <person name="Walstead R."/>
            <person name="Shah Z."/>
            <person name="Kiflezghi M."/>
            <person name="Wade K."/>
            <person name="Ball S.L."/>
            <person name="Bradley K.W."/>
            <person name="Asai D.J."/>
            <person name="Bowman C.A."/>
            <person name="Russell D.A."/>
            <person name="Pope W.H."/>
            <person name="Jacobs-Sera D."/>
            <person name="Hendrix R.W."/>
            <person name="Hatfull G.F."/>
        </authorList>
    </citation>
    <scope>NUCLEOTIDE SEQUENCE [LARGE SCALE GENOMIC DNA]</scope>
    <source>
        <strain evidence="3 4">DSM 27648</strain>
    </source>
</reference>
<dbReference type="EMBL" id="CP012333">
    <property type="protein sequence ID" value="AKU96086.1"/>
    <property type="molecule type" value="Genomic_DNA"/>
</dbReference>
<keyword evidence="2" id="KW-1133">Transmembrane helix</keyword>
<gene>
    <name evidence="3" type="ORF">AKJ09_02750</name>
</gene>
<name>A0A0K1PRR6_9BACT</name>
<protein>
    <recommendedName>
        <fullName evidence="5">Outer membrane lipoprotein BamD-like domain-containing protein</fullName>
    </recommendedName>
</protein>
<evidence type="ECO:0000256" key="2">
    <source>
        <dbReference type="SAM" id="Phobius"/>
    </source>
</evidence>
<feature type="transmembrane region" description="Helical" evidence="2">
    <location>
        <begin position="55"/>
        <end position="74"/>
    </location>
</feature>
<organism evidence="3 4">
    <name type="scientific">Labilithrix luteola</name>
    <dbReference type="NCBI Taxonomy" id="1391654"/>
    <lineage>
        <taxon>Bacteria</taxon>
        <taxon>Pseudomonadati</taxon>
        <taxon>Myxococcota</taxon>
        <taxon>Polyangia</taxon>
        <taxon>Polyangiales</taxon>
        <taxon>Labilitrichaceae</taxon>
        <taxon>Labilithrix</taxon>
    </lineage>
</organism>
<dbReference type="STRING" id="1391654.AKJ09_02750"/>
<evidence type="ECO:0000313" key="3">
    <source>
        <dbReference type="EMBL" id="AKU96086.1"/>
    </source>
</evidence>
<evidence type="ECO:0000256" key="1">
    <source>
        <dbReference type="SAM" id="MobiDB-lite"/>
    </source>
</evidence>
<keyword evidence="2" id="KW-0472">Membrane</keyword>
<dbReference type="KEGG" id="llu:AKJ09_02750"/>
<dbReference type="Proteomes" id="UP000064967">
    <property type="component" value="Chromosome"/>
</dbReference>
<feature type="region of interest" description="Disordered" evidence="1">
    <location>
        <begin position="90"/>
        <end position="153"/>
    </location>
</feature>
<accession>A0A0K1PRR6</accession>
<proteinExistence type="predicted"/>
<keyword evidence="4" id="KW-1185">Reference proteome</keyword>
<evidence type="ECO:0000313" key="4">
    <source>
        <dbReference type="Proteomes" id="UP000064967"/>
    </source>
</evidence>
<dbReference type="RefSeq" id="WP_146647428.1">
    <property type="nucleotide sequence ID" value="NZ_CP012333.1"/>
</dbReference>
<sequence length="251" mass="26324">MTYQLDELVASAKAGGDAPSAADRERVKRALARRLEVESQRISGPVPIRRKRPGLAVKFLLAAAVLVVGTASAYEVRKMLRHASLDESLRESHVSEPGPTNAPATGTAAAASVAPSGAPPVESSAPVAEPLSTAATPVGTRPTVNHAATTKPSGTADELLTAEMALVQSARSQLRNGAPADALATVDRYDARYPKGTFRQETAALRVLSLCDLGRVDEARTRAKAFERTWPKAPMLARVQASCAGDRGAKP</sequence>
<keyword evidence="2" id="KW-0812">Transmembrane</keyword>